<keyword evidence="1" id="KW-0812">Transmembrane</keyword>
<keyword evidence="1" id="KW-0472">Membrane</keyword>
<accession>J9G7C9</accession>
<evidence type="ECO:0000256" key="1">
    <source>
        <dbReference type="SAM" id="Phobius"/>
    </source>
</evidence>
<feature type="transmembrane region" description="Helical" evidence="1">
    <location>
        <begin position="20"/>
        <end position="37"/>
    </location>
</feature>
<gene>
    <name evidence="2" type="ORF">EVA_14217</name>
</gene>
<comment type="caution">
    <text evidence="2">The sequence shown here is derived from an EMBL/GenBank/DDBJ whole genome shotgun (WGS) entry which is preliminary data.</text>
</comment>
<reference evidence="2" key="1">
    <citation type="journal article" date="2012" name="PLoS ONE">
        <title>Gene sets for utilization of primary and secondary nutrition supplies in the distal gut of endangered iberian lynx.</title>
        <authorList>
            <person name="Alcaide M."/>
            <person name="Messina E."/>
            <person name="Richter M."/>
            <person name="Bargiela R."/>
            <person name="Peplies J."/>
            <person name="Huws S.A."/>
            <person name="Newbold C.J."/>
            <person name="Golyshin P.N."/>
            <person name="Simon M.A."/>
            <person name="Lopez G."/>
            <person name="Yakimov M.M."/>
            <person name="Ferrer M."/>
        </authorList>
    </citation>
    <scope>NUCLEOTIDE SEQUENCE</scope>
</reference>
<keyword evidence="1" id="KW-1133">Transmembrane helix</keyword>
<protein>
    <submittedName>
        <fullName evidence="2">Uncharacterized protein</fullName>
    </submittedName>
</protein>
<organism evidence="2">
    <name type="scientific">gut metagenome</name>
    <dbReference type="NCBI Taxonomy" id="749906"/>
    <lineage>
        <taxon>unclassified sequences</taxon>
        <taxon>metagenomes</taxon>
        <taxon>organismal metagenomes</taxon>
    </lineage>
</organism>
<dbReference type="EMBL" id="AMCI01004640">
    <property type="protein sequence ID" value="EJW97677.1"/>
    <property type="molecule type" value="Genomic_DNA"/>
</dbReference>
<sequence length="42" mass="5201">MPTFCTGCTLLHRMRRTFLVPFWSVVFFFILPCRLFLTLRWF</sequence>
<proteinExistence type="predicted"/>
<dbReference type="AlphaFoldDB" id="J9G7C9"/>
<evidence type="ECO:0000313" key="2">
    <source>
        <dbReference type="EMBL" id="EJW97677.1"/>
    </source>
</evidence>
<name>J9G7C9_9ZZZZ</name>